<feature type="region of interest" description="Disordered" evidence="1">
    <location>
        <begin position="297"/>
        <end position="382"/>
    </location>
</feature>
<protein>
    <submittedName>
        <fullName evidence="2">Uncharacterized protein</fullName>
    </submittedName>
</protein>
<feature type="compositionally biased region" description="Low complexity" evidence="1">
    <location>
        <begin position="869"/>
        <end position="896"/>
    </location>
</feature>
<feature type="compositionally biased region" description="Low complexity" evidence="1">
    <location>
        <begin position="548"/>
        <end position="571"/>
    </location>
</feature>
<comment type="caution">
    <text evidence="2">The sequence shown here is derived from an EMBL/GenBank/DDBJ whole genome shotgun (WGS) entry which is preliminary data.</text>
</comment>
<feature type="compositionally biased region" description="Polar residues" evidence="1">
    <location>
        <begin position="916"/>
        <end position="926"/>
    </location>
</feature>
<gene>
    <name evidence="2" type="ORF">WR25_15413</name>
</gene>
<evidence type="ECO:0000256" key="1">
    <source>
        <dbReference type="SAM" id="MobiDB-lite"/>
    </source>
</evidence>
<keyword evidence="3" id="KW-1185">Reference proteome</keyword>
<feature type="compositionally biased region" description="Low complexity" evidence="1">
    <location>
        <begin position="974"/>
        <end position="988"/>
    </location>
</feature>
<evidence type="ECO:0000313" key="2">
    <source>
        <dbReference type="EMBL" id="PAV87650.1"/>
    </source>
</evidence>
<dbReference type="Proteomes" id="UP000218231">
    <property type="component" value="Unassembled WGS sequence"/>
</dbReference>
<sequence>MRAASAIEPSTWVAPTPTPPNSWSTSNSSMVASMEPSSSHSQQPASLTEAGPSTTPAHSAHTADSATSQDGSVKSDCSHPEAVASTSTGSGGGSQSPSAVSDSALPPASQPPTNPLGAFSRRVRCSFRIPLKVAQRLKRIASTQPYTLRRIGVNSVRIGENNALVIADVPSQLEQMRLKQQQEKEQQKHRQNEDSFDALERVASLNSSSTTPNGIPHSAGCATPAPLSSGGRSSSGGPRAASTSLSSSHDGQPHPLSSGPSGPPPMLPAQHPLQRTGSVCNNNSPLLVNLLSSQQQNANAMGGSGSGTPLSQAGSGVAAQQQQQPLSAAASGGSGSNTPHPSAVPPPQQPGQGMPIHSPMLPPGGNVQRSFSPYNIPPGQHVDPHQIAIMQQQQRAAMMHHQMQQQAMHGQQPVPSAHTPNAQPTPTTPTSAGGYYGQPGMGQQSGTPMQPNTPQQAQQMHMQPRTPMSHMNYPPSGPTTAPVYPPPGGMPPNQMMQQRMTSYPPTSMPPQGQPPAGFRPMPPAEESVQPPPKKKRKPTKKQLKEAEQAAAAQAQAQAQAQAATPANQPPQGYYGDRMMPHGAMPGQFVPHGYPGGAPPGYGPMPPHGMAPTGQPPSYPGYPQGAVPHPQQQQMWQQQQQQQQQQQMQQRMMYQQQGWMPHGPPMQRGLPVPYPSSSQQHMEQVPQTPASRPEYGDASCSSTPTTPHSGHGYPHSHIISPSHPGYARSDSQNSFGYPPMPRDIPQQQQQQQQQQQTAQPQTMQQQHRLQSQNDFSNIPTQDENLDDLGDLDDIEPMNELSTSGSMLNASQIHPGEIKNENGDVFDQTMNTVMEGPSGMSQGQGQSGQLSRRPSSNQIDPNGGNMQQMDPRMMQMGMQPNMQQAMQMQRNAQMQRGENGQGQGQRLINGHEQPNGARRNTQQQQQPSLDGAHNDEIINNIVKSVVEEDKRRKETEQKTKQTKKRQPKKAQGAETQAQVNANAAKVQQQQGNPNMQANMQNIQVYKLQISQHF</sequence>
<feature type="compositionally biased region" description="Polar residues" evidence="1">
    <location>
        <begin position="674"/>
        <end position="689"/>
    </location>
</feature>
<dbReference type="AlphaFoldDB" id="A0A2A2LNF6"/>
<feature type="compositionally biased region" description="Low complexity" evidence="1">
    <location>
        <begin position="52"/>
        <end position="68"/>
    </location>
</feature>
<reference evidence="2 3" key="1">
    <citation type="journal article" date="2017" name="Curr. Biol.">
        <title>Genome architecture and evolution of a unichromosomal asexual nematode.</title>
        <authorList>
            <person name="Fradin H."/>
            <person name="Zegar C."/>
            <person name="Gutwein M."/>
            <person name="Lucas J."/>
            <person name="Kovtun M."/>
            <person name="Corcoran D."/>
            <person name="Baugh L.R."/>
            <person name="Kiontke K."/>
            <person name="Gunsalus K."/>
            <person name="Fitch D.H."/>
            <person name="Piano F."/>
        </authorList>
    </citation>
    <scope>NUCLEOTIDE SEQUENCE [LARGE SCALE GENOMIC DNA]</scope>
    <source>
        <strain evidence="2">PF1309</strain>
    </source>
</reference>
<evidence type="ECO:0000313" key="3">
    <source>
        <dbReference type="Proteomes" id="UP000218231"/>
    </source>
</evidence>
<dbReference type="EMBL" id="LIAE01006555">
    <property type="protein sequence ID" value="PAV87650.1"/>
    <property type="molecule type" value="Genomic_DNA"/>
</dbReference>
<feature type="compositionally biased region" description="Basic residues" evidence="1">
    <location>
        <begin position="532"/>
        <end position="541"/>
    </location>
</feature>
<feature type="compositionally biased region" description="Acidic residues" evidence="1">
    <location>
        <begin position="782"/>
        <end position="795"/>
    </location>
</feature>
<feature type="compositionally biased region" description="Polar residues" evidence="1">
    <location>
        <begin position="204"/>
        <end position="213"/>
    </location>
</feature>
<dbReference type="OrthoDB" id="5878042at2759"/>
<feature type="compositionally biased region" description="Polar residues" evidence="1">
    <location>
        <begin position="798"/>
        <end position="810"/>
    </location>
</feature>
<feature type="compositionally biased region" description="Polar residues" evidence="1">
    <location>
        <begin position="855"/>
        <end position="866"/>
    </location>
</feature>
<feature type="compositionally biased region" description="Polar residues" evidence="1">
    <location>
        <begin position="698"/>
        <end position="707"/>
    </location>
</feature>
<feature type="compositionally biased region" description="Low complexity" evidence="1">
    <location>
        <begin position="620"/>
        <end position="656"/>
    </location>
</feature>
<feature type="region of interest" description="Disordered" evidence="1">
    <location>
        <begin position="405"/>
        <end position="988"/>
    </location>
</feature>
<feature type="region of interest" description="Disordered" evidence="1">
    <location>
        <begin position="1"/>
        <end position="119"/>
    </location>
</feature>
<feature type="compositionally biased region" description="Low complexity" evidence="1">
    <location>
        <begin position="21"/>
        <end position="41"/>
    </location>
</feature>
<accession>A0A2A2LNF6</accession>
<feature type="compositionally biased region" description="Low complexity" evidence="1">
    <location>
        <begin position="224"/>
        <end position="242"/>
    </location>
</feature>
<feature type="compositionally biased region" description="Low complexity" evidence="1">
    <location>
        <begin position="744"/>
        <end position="765"/>
    </location>
</feature>
<feature type="compositionally biased region" description="Pro residues" evidence="1">
    <location>
        <begin position="596"/>
        <end position="619"/>
    </location>
</feature>
<feature type="compositionally biased region" description="Polar residues" evidence="1">
    <location>
        <begin position="766"/>
        <end position="781"/>
    </location>
</feature>
<dbReference type="STRING" id="2018661.A0A2A2LNF6"/>
<organism evidence="2 3">
    <name type="scientific">Diploscapter pachys</name>
    <dbReference type="NCBI Taxonomy" id="2018661"/>
    <lineage>
        <taxon>Eukaryota</taxon>
        <taxon>Metazoa</taxon>
        <taxon>Ecdysozoa</taxon>
        <taxon>Nematoda</taxon>
        <taxon>Chromadorea</taxon>
        <taxon>Rhabditida</taxon>
        <taxon>Rhabditina</taxon>
        <taxon>Rhabditomorpha</taxon>
        <taxon>Rhabditoidea</taxon>
        <taxon>Rhabditidae</taxon>
        <taxon>Diploscapter</taxon>
    </lineage>
</organism>
<proteinExistence type="predicted"/>
<feature type="region of interest" description="Disordered" evidence="1">
    <location>
        <begin position="204"/>
        <end position="281"/>
    </location>
</feature>
<feature type="compositionally biased region" description="Low complexity" evidence="1">
    <location>
        <begin position="834"/>
        <end position="854"/>
    </location>
</feature>
<feature type="compositionally biased region" description="Basic and acidic residues" evidence="1">
    <location>
        <begin position="943"/>
        <end position="957"/>
    </location>
</feature>
<name>A0A2A2LNF6_9BILA</name>
<feature type="compositionally biased region" description="Polar residues" evidence="1">
    <location>
        <begin position="447"/>
        <end position="461"/>
    </location>
</feature>
<feature type="compositionally biased region" description="Low complexity" evidence="1">
    <location>
        <begin position="311"/>
        <end position="331"/>
    </location>
</feature>